<keyword evidence="2" id="KW-1185">Reference proteome</keyword>
<comment type="caution">
    <text evidence="1">The sequence shown here is derived from an EMBL/GenBank/DDBJ whole genome shotgun (WGS) entry which is preliminary data.</text>
</comment>
<dbReference type="SUPFAM" id="SSF82171">
    <property type="entry name" value="DPP6 N-terminal domain-like"/>
    <property type="match status" value="1"/>
</dbReference>
<dbReference type="AlphaFoldDB" id="A0A1Y2PGQ1"/>
<dbReference type="Proteomes" id="UP000194221">
    <property type="component" value="Unassembled WGS sequence"/>
</dbReference>
<accession>A0A1Y2PGQ1</accession>
<sequence length="291" mass="33201">MKTKYTLTLLSLLILASCKLEKKESKDINKEAFKDVYLGQKPPGLVPELFAPDIIKNEFREAAAAFSPDAKEFYFRRRGGKYKKNTLFVIKNIDNKWVESEVSPYAGEPFVTPDAKTLFLGRKYREKTNTGWGEVKDTKFLLDGKDRGIMRLTASASGTYVFDDYKSDDVISISTIKNGKREEPKLLGEHINTGKWTAHPFIAPDESYLIWDSEREEGYGDNDLYISFKQEDGSWGNAINLGDKINTEHAESYGSISSDGKYFFFHRGYGGNRADIYWVDAKEILDLKKKE</sequence>
<evidence type="ECO:0000313" key="2">
    <source>
        <dbReference type="Proteomes" id="UP000194221"/>
    </source>
</evidence>
<evidence type="ECO:0000313" key="1">
    <source>
        <dbReference type="EMBL" id="OSY89340.1"/>
    </source>
</evidence>
<proteinExistence type="predicted"/>
<dbReference type="PROSITE" id="PS51257">
    <property type="entry name" value="PROKAR_LIPOPROTEIN"/>
    <property type="match status" value="1"/>
</dbReference>
<organism evidence="1 2">
    <name type="scientific">Tenacibaculum holothuriorum</name>
    <dbReference type="NCBI Taxonomy" id="1635173"/>
    <lineage>
        <taxon>Bacteria</taxon>
        <taxon>Pseudomonadati</taxon>
        <taxon>Bacteroidota</taxon>
        <taxon>Flavobacteriia</taxon>
        <taxon>Flavobacteriales</taxon>
        <taxon>Flavobacteriaceae</taxon>
        <taxon>Tenacibaculum</taxon>
    </lineage>
</organism>
<dbReference type="STRING" id="1635173.WH52_01510"/>
<dbReference type="Pfam" id="PF07676">
    <property type="entry name" value="PD40"/>
    <property type="match status" value="3"/>
</dbReference>
<dbReference type="InterPro" id="IPR011659">
    <property type="entry name" value="WD40"/>
</dbReference>
<protein>
    <submittedName>
        <fullName evidence="1">Uncharacterized protein</fullName>
    </submittedName>
</protein>
<name>A0A1Y2PGQ1_9FLAO</name>
<reference evidence="1 2" key="1">
    <citation type="submission" date="2015-03" db="EMBL/GenBank/DDBJ databases">
        <title>Genome sequence of Tenacibaculum sp. S2-2, isolated from intestinal microbiota of sea cucumber, Apostichopus japonicas.</title>
        <authorList>
            <person name="Shao Z."/>
            <person name="Wang L."/>
            <person name="Li X."/>
        </authorList>
    </citation>
    <scope>NUCLEOTIDE SEQUENCE [LARGE SCALE GENOMIC DNA]</scope>
    <source>
        <strain evidence="1 2">S2-2</strain>
    </source>
</reference>
<dbReference type="EMBL" id="LAPZ01000001">
    <property type="protein sequence ID" value="OSY89340.1"/>
    <property type="molecule type" value="Genomic_DNA"/>
</dbReference>
<dbReference type="InParanoid" id="A0A1Y2PGQ1"/>
<dbReference type="OrthoDB" id="9809364at2"/>
<gene>
    <name evidence="1" type="ORF">WH52_01510</name>
</gene>
<dbReference type="RefSeq" id="WP_086029151.1">
    <property type="nucleotide sequence ID" value="NZ_LAPZ01000001.1"/>
</dbReference>